<sequence>LAVPIPPRLYRSRGILTGPRGCNQFIFHLPRECDAIDLVMHFSHCPRVIGLAIDADGDSNESKCLVSAQRTIAEMNHYGVGAKEPKVNLNNLNG</sequence>
<evidence type="ECO:0000313" key="1">
    <source>
        <dbReference type="Proteomes" id="UP000887562"/>
    </source>
</evidence>
<protein>
    <submittedName>
        <fullName evidence="2">Uncharacterized protein</fullName>
    </submittedName>
</protein>
<dbReference type="AlphaFoldDB" id="A0A915F034"/>
<organism evidence="1 2">
    <name type="scientific">Echinococcus canadensis</name>
    <dbReference type="NCBI Taxonomy" id="519352"/>
    <lineage>
        <taxon>Eukaryota</taxon>
        <taxon>Metazoa</taxon>
        <taxon>Spiralia</taxon>
        <taxon>Lophotrochozoa</taxon>
        <taxon>Platyhelminthes</taxon>
        <taxon>Cestoda</taxon>
        <taxon>Eucestoda</taxon>
        <taxon>Cyclophyllidea</taxon>
        <taxon>Taeniidae</taxon>
        <taxon>Echinococcus</taxon>
        <taxon>Echinococcus canadensis group</taxon>
    </lineage>
</organism>
<keyword evidence="1" id="KW-1185">Reference proteome</keyword>
<name>A0A915F034_9CEST</name>
<dbReference type="WBParaSite" id="maker-E.canG7_contigs_7170-snap-gene-1.28-mRNA-1">
    <property type="protein sequence ID" value="maker-E.canG7_contigs_7170-snap-gene-1.28-mRNA-1"/>
    <property type="gene ID" value="EcG7_02581"/>
</dbReference>
<accession>A0A915F034</accession>
<evidence type="ECO:0000313" key="2">
    <source>
        <dbReference type="WBParaSite" id="maker-E.canG7_contigs_7170-snap-gene-1.28-mRNA-1"/>
    </source>
</evidence>
<proteinExistence type="predicted"/>
<dbReference type="Proteomes" id="UP000887562">
    <property type="component" value="Unplaced"/>
</dbReference>
<reference evidence="2" key="1">
    <citation type="submission" date="2022-11" db="UniProtKB">
        <authorList>
            <consortium name="WormBaseParasite"/>
        </authorList>
    </citation>
    <scope>IDENTIFICATION</scope>
</reference>